<feature type="domain" description="HTH asnC-type" evidence="5">
    <location>
        <begin position="6"/>
        <end position="67"/>
    </location>
</feature>
<dbReference type="GO" id="GO:0006355">
    <property type="term" value="P:regulation of DNA-templated transcription"/>
    <property type="evidence" value="ECO:0007669"/>
    <property type="project" value="UniProtKB-ARBA"/>
</dbReference>
<dbReference type="RefSeq" id="WP_017760352.1">
    <property type="nucleotide sequence ID" value="NZ_QQAV01000015.1"/>
</dbReference>
<evidence type="ECO:0000256" key="2">
    <source>
        <dbReference type="ARBA" id="ARBA00023125"/>
    </source>
</evidence>
<keyword evidence="2" id="KW-0238">DNA-binding</keyword>
<keyword evidence="7" id="KW-1185">Reference proteome</keyword>
<dbReference type="InterPro" id="IPR011008">
    <property type="entry name" value="Dimeric_a/b-barrel"/>
</dbReference>
<dbReference type="PROSITE" id="PS50956">
    <property type="entry name" value="HTH_ASNC_2"/>
    <property type="match status" value="1"/>
</dbReference>
<dbReference type="AlphaFoldDB" id="A0A370F4L7"/>
<keyword evidence="4" id="KW-0812">Transmembrane</keyword>
<dbReference type="Pfam" id="PF13412">
    <property type="entry name" value="HTH_24"/>
    <property type="match status" value="1"/>
</dbReference>
<protein>
    <submittedName>
        <fullName evidence="6">AsnC family transcriptional regulator</fullName>
    </submittedName>
</protein>
<dbReference type="PANTHER" id="PTHR30154:SF34">
    <property type="entry name" value="TRANSCRIPTIONAL REGULATOR AZLB"/>
    <property type="match status" value="1"/>
</dbReference>
<dbReference type="GO" id="GO:0043565">
    <property type="term" value="F:sequence-specific DNA binding"/>
    <property type="evidence" value="ECO:0007669"/>
    <property type="project" value="InterPro"/>
</dbReference>
<proteinExistence type="predicted"/>
<keyword evidence="1" id="KW-0805">Transcription regulation</keyword>
<dbReference type="FunFam" id="1.10.10.10:FF:000186">
    <property type="entry name" value="AsnC family transcriptional regulator"/>
    <property type="match status" value="1"/>
</dbReference>
<gene>
    <name evidence="6" type="ORF">DFR41_11538</name>
</gene>
<dbReference type="OrthoDB" id="8526125at2"/>
<dbReference type="Gene3D" id="1.10.10.10">
    <property type="entry name" value="Winged helix-like DNA-binding domain superfamily/Winged helix DNA-binding domain"/>
    <property type="match status" value="1"/>
</dbReference>
<dbReference type="InterPro" id="IPR036390">
    <property type="entry name" value="WH_DNA-bd_sf"/>
</dbReference>
<evidence type="ECO:0000313" key="6">
    <source>
        <dbReference type="EMBL" id="RDI18122.1"/>
    </source>
</evidence>
<dbReference type="InterPro" id="IPR000485">
    <property type="entry name" value="AsnC-type_HTH_dom"/>
</dbReference>
<dbReference type="InterPro" id="IPR019888">
    <property type="entry name" value="Tscrpt_reg_AsnC-like"/>
</dbReference>
<name>A0A370F4L7_9BURK</name>
<evidence type="ECO:0000313" key="7">
    <source>
        <dbReference type="Proteomes" id="UP000255265"/>
    </source>
</evidence>
<comment type="caution">
    <text evidence="6">The sequence shown here is derived from an EMBL/GenBank/DDBJ whole genome shotgun (WGS) entry which is preliminary data.</text>
</comment>
<dbReference type="InterPro" id="IPR019887">
    <property type="entry name" value="Tscrpt_reg_AsnC/Lrp_C"/>
</dbReference>
<reference evidence="6 7" key="1">
    <citation type="submission" date="2018-07" db="EMBL/GenBank/DDBJ databases">
        <title>Genomic Encyclopedia of Type Strains, Phase IV (KMG-IV): sequencing the most valuable type-strain genomes for metagenomic binning, comparative biology and taxonomic classification.</title>
        <authorList>
            <person name="Goeker M."/>
        </authorList>
    </citation>
    <scope>NUCLEOTIDE SEQUENCE [LARGE SCALE GENOMIC DNA]</scope>
    <source>
        <strain evidence="6 7">DSM 21352</strain>
    </source>
</reference>
<feature type="transmembrane region" description="Helical" evidence="4">
    <location>
        <begin position="52"/>
        <end position="72"/>
    </location>
</feature>
<dbReference type="Proteomes" id="UP000255265">
    <property type="component" value="Unassembled WGS sequence"/>
</dbReference>
<dbReference type="GO" id="GO:0005829">
    <property type="term" value="C:cytosol"/>
    <property type="evidence" value="ECO:0007669"/>
    <property type="project" value="TreeGrafter"/>
</dbReference>
<evidence type="ECO:0000256" key="4">
    <source>
        <dbReference type="SAM" id="Phobius"/>
    </source>
</evidence>
<dbReference type="SUPFAM" id="SSF54909">
    <property type="entry name" value="Dimeric alpha+beta barrel"/>
    <property type="match status" value="1"/>
</dbReference>
<keyword evidence="3" id="KW-0804">Transcription</keyword>
<dbReference type="SUPFAM" id="SSF46785">
    <property type="entry name" value="Winged helix' DNA-binding domain"/>
    <property type="match status" value="1"/>
</dbReference>
<dbReference type="PRINTS" id="PR00033">
    <property type="entry name" value="HTHASNC"/>
</dbReference>
<evidence type="ECO:0000256" key="3">
    <source>
        <dbReference type="ARBA" id="ARBA00023163"/>
    </source>
</evidence>
<organism evidence="6 7">
    <name type="scientific">Pseudacidovorax intermedius</name>
    <dbReference type="NCBI Taxonomy" id="433924"/>
    <lineage>
        <taxon>Bacteria</taxon>
        <taxon>Pseudomonadati</taxon>
        <taxon>Pseudomonadota</taxon>
        <taxon>Betaproteobacteria</taxon>
        <taxon>Burkholderiales</taxon>
        <taxon>Comamonadaceae</taxon>
        <taxon>Pseudacidovorax</taxon>
    </lineage>
</organism>
<dbReference type="CDD" id="cd00090">
    <property type="entry name" value="HTH_ARSR"/>
    <property type="match status" value="1"/>
</dbReference>
<dbReference type="PANTHER" id="PTHR30154">
    <property type="entry name" value="LEUCINE-RESPONSIVE REGULATORY PROTEIN"/>
    <property type="match status" value="1"/>
</dbReference>
<evidence type="ECO:0000256" key="1">
    <source>
        <dbReference type="ARBA" id="ARBA00023015"/>
    </source>
</evidence>
<dbReference type="SMART" id="SM00344">
    <property type="entry name" value="HTH_ASNC"/>
    <property type="match status" value="1"/>
</dbReference>
<keyword evidence="4" id="KW-0472">Membrane</keyword>
<dbReference type="Gene3D" id="3.30.70.920">
    <property type="match status" value="1"/>
</dbReference>
<evidence type="ECO:0000259" key="5">
    <source>
        <dbReference type="PROSITE" id="PS50956"/>
    </source>
</evidence>
<sequence>MNNLPLDATDLRILDELQRDGSLSNVELARRVHLSPSPCLARVKALEAAGVIARYVALCSAPALGLGLNVFISISLRTQSKEALGSFERRIAEHDEVMECYLMTGDSDYLIRVAVADMAALERFILEQLTPIPGVEKIRSSFALKQVRYKTALPLPRR</sequence>
<dbReference type="Pfam" id="PF01037">
    <property type="entry name" value="AsnC_trans_reg"/>
    <property type="match status" value="1"/>
</dbReference>
<keyword evidence="4" id="KW-1133">Transmembrane helix</keyword>
<dbReference type="EMBL" id="QQAV01000015">
    <property type="protein sequence ID" value="RDI18122.1"/>
    <property type="molecule type" value="Genomic_DNA"/>
</dbReference>
<dbReference type="GO" id="GO:0043200">
    <property type="term" value="P:response to amino acid"/>
    <property type="evidence" value="ECO:0007669"/>
    <property type="project" value="TreeGrafter"/>
</dbReference>
<dbReference type="InterPro" id="IPR011991">
    <property type="entry name" value="ArsR-like_HTH"/>
</dbReference>
<accession>A0A370F4L7</accession>
<dbReference type="InterPro" id="IPR036388">
    <property type="entry name" value="WH-like_DNA-bd_sf"/>
</dbReference>